<sequence>MILVLEKAFGLLFQIIELLIFVDVMLSWVYRGENSLTRLVHTFTDPFLYPGRRIQDRLMPGLPVDLSPIIGLFILWILEALINTVLGIF</sequence>
<feature type="transmembrane region" description="Helical" evidence="1">
    <location>
        <begin position="66"/>
        <end position="88"/>
    </location>
</feature>
<keyword evidence="1" id="KW-0812">Transmembrane</keyword>
<accession>A0A6I6ERS7</accession>
<dbReference type="GO" id="GO:0016020">
    <property type="term" value="C:membrane"/>
    <property type="evidence" value="ECO:0007669"/>
    <property type="project" value="InterPro"/>
</dbReference>
<evidence type="ECO:0000313" key="3">
    <source>
        <dbReference type="Proteomes" id="UP000422764"/>
    </source>
</evidence>
<dbReference type="InterPro" id="IPR003425">
    <property type="entry name" value="CCB3/YggT"/>
</dbReference>
<dbReference type="Pfam" id="PF02325">
    <property type="entry name" value="CCB3_YggT"/>
    <property type="match status" value="1"/>
</dbReference>
<keyword evidence="1" id="KW-0472">Membrane</keyword>
<dbReference type="Proteomes" id="UP000422764">
    <property type="component" value="Chromosome"/>
</dbReference>
<organism evidence="2 3">
    <name type="scientific">Clostridium bovifaecis</name>
    <dbReference type="NCBI Taxonomy" id="2184719"/>
    <lineage>
        <taxon>Bacteria</taxon>
        <taxon>Bacillati</taxon>
        <taxon>Bacillota</taxon>
        <taxon>Clostridia</taxon>
        <taxon>Eubacteriales</taxon>
        <taxon>Clostridiaceae</taxon>
        <taxon>Clostridium</taxon>
    </lineage>
</organism>
<gene>
    <name evidence="2" type="ORF">GOM49_08485</name>
</gene>
<name>A0A6I6ERS7_9CLOT</name>
<evidence type="ECO:0000313" key="2">
    <source>
        <dbReference type="EMBL" id="QGU95123.1"/>
    </source>
</evidence>
<reference evidence="2 3" key="1">
    <citation type="submission" date="2019-12" db="EMBL/GenBank/DDBJ databases">
        <title>Genome sequenceing of Clostridium bovifaecis.</title>
        <authorList>
            <person name="Yao Y."/>
        </authorList>
    </citation>
    <scope>NUCLEOTIDE SEQUENCE [LARGE SCALE GENOMIC DNA]</scope>
    <source>
        <strain evidence="2 3">BXX</strain>
    </source>
</reference>
<keyword evidence="1" id="KW-1133">Transmembrane helix</keyword>
<feature type="transmembrane region" description="Helical" evidence="1">
    <location>
        <begin position="12"/>
        <end position="30"/>
    </location>
</feature>
<proteinExistence type="predicted"/>
<protein>
    <submittedName>
        <fullName evidence="2">YggT family protein</fullName>
    </submittedName>
</protein>
<dbReference type="AlphaFoldDB" id="A0A6I6ERS7"/>
<evidence type="ECO:0000256" key="1">
    <source>
        <dbReference type="SAM" id="Phobius"/>
    </source>
</evidence>
<dbReference type="EMBL" id="CP046522">
    <property type="protein sequence ID" value="QGU95123.1"/>
    <property type="molecule type" value="Genomic_DNA"/>
</dbReference>
<keyword evidence="3" id="KW-1185">Reference proteome</keyword>